<dbReference type="OrthoDB" id="4763494at2"/>
<name>A0A5P2D635_STRVZ</name>
<organism evidence="1 2">
    <name type="scientific">Streptomyces venezuelae</name>
    <dbReference type="NCBI Taxonomy" id="54571"/>
    <lineage>
        <taxon>Bacteria</taxon>
        <taxon>Bacillati</taxon>
        <taxon>Actinomycetota</taxon>
        <taxon>Actinomycetes</taxon>
        <taxon>Kitasatosporales</taxon>
        <taxon>Streptomycetaceae</taxon>
        <taxon>Streptomyces</taxon>
    </lineage>
</organism>
<proteinExistence type="predicted"/>
<accession>A0A5P2D635</accession>
<evidence type="ECO:0000313" key="1">
    <source>
        <dbReference type="EMBL" id="QES50642.1"/>
    </source>
</evidence>
<protein>
    <recommendedName>
        <fullName evidence="3">DUF3800 domain-containing protein</fullName>
    </recommendedName>
</protein>
<dbReference type="EMBL" id="CP029190">
    <property type="protein sequence ID" value="QES50642.1"/>
    <property type="molecule type" value="Genomic_DNA"/>
</dbReference>
<dbReference type="Pfam" id="PF12686">
    <property type="entry name" value="DUF3800"/>
    <property type="match status" value="1"/>
</dbReference>
<sequence length="227" mass="24932">MDPSKGIPAINAHHSVDQIIYIDDSGIPNTFASFTAIAAEPAAWHAFDRAWAELRLTWFHDYGVPVEYELHASPFLGGRGRPGARNPTKADRRRMAQSALDLIGGSPGLAVRSVYSVHRDFRAAKQLAFTGLVREVDSRLAQDGQTAGLVIDGDGTDRLYDQVYDELQPTGIVRPVLQVPAHESVPLQAADLVAWTACQVIAGDRGQDYARHWHQRHLPKAALPREA</sequence>
<evidence type="ECO:0008006" key="3">
    <source>
        <dbReference type="Google" id="ProtNLM"/>
    </source>
</evidence>
<dbReference type="AlphaFoldDB" id="A0A5P2D635"/>
<reference evidence="1 2" key="1">
    <citation type="submission" date="2018-05" db="EMBL/GenBank/DDBJ databases">
        <title>Streptomyces venezuelae.</title>
        <authorList>
            <person name="Kim W."/>
            <person name="Lee N."/>
            <person name="Cho B.-K."/>
        </authorList>
    </citation>
    <scope>NUCLEOTIDE SEQUENCE [LARGE SCALE GENOMIC DNA]</scope>
    <source>
        <strain evidence="1 2">ATCC 21782</strain>
    </source>
</reference>
<dbReference type="Proteomes" id="UP000325211">
    <property type="component" value="Chromosome"/>
</dbReference>
<evidence type="ECO:0000313" key="2">
    <source>
        <dbReference type="Proteomes" id="UP000325211"/>
    </source>
</evidence>
<dbReference type="InterPro" id="IPR024524">
    <property type="entry name" value="DUF3800"/>
</dbReference>
<gene>
    <name evidence="1" type="ORF">DEJ50_25215</name>
</gene>